<dbReference type="EMBL" id="LCBU01000048">
    <property type="protein sequence ID" value="KKS16106.1"/>
    <property type="molecule type" value="Genomic_DNA"/>
</dbReference>
<protein>
    <submittedName>
        <fullName evidence="1">Uncharacterized protein</fullName>
    </submittedName>
</protein>
<organism evidence="1 2">
    <name type="scientific">Candidatus Woesebacteria bacterium GW2011_GWA1_41_7</name>
    <dbReference type="NCBI Taxonomy" id="1618556"/>
    <lineage>
        <taxon>Bacteria</taxon>
        <taxon>Candidatus Woeseibacteriota</taxon>
    </lineage>
</organism>
<accession>A0A0G0Z2A4</accession>
<proteinExistence type="predicted"/>
<reference evidence="1 2" key="1">
    <citation type="journal article" date="2015" name="Nature">
        <title>rRNA introns, odd ribosomes, and small enigmatic genomes across a large radiation of phyla.</title>
        <authorList>
            <person name="Brown C.T."/>
            <person name="Hug L.A."/>
            <person name="Thomas B.C."/>
            <person name="Sharon I."/>
            <person name="Castelle C.J."/>
            <person name="Singh A."/>
            <person name="Wilkins M.J."/>
            <person name="Williams K.H."/>
            <person name="Banfield J.F."/>
        </authorList>
    </citation>
    <scope>NUCLEOTIDE SEQUENCE [LARGE SCALE GENOMIC DNA]</scope>
</reference>
<name>A0A0G0Z2A4_9BACT</name>
<evidence type="ECO:0000313" key="1">
    <source>
        <dbReference type="EMBL" id="KKS16106.1"/>
    </source>
</evidence>
<dbReference type="AlphaFoldDB" id="A0A0G0Z2A4"/>
<dbReference type="Proteomes" id="UP000033969">
    <property type="component" value="Unassembled WGS sequence"/>
</dbReference>
<sequence length="122" mass="13986">MNKERSQIPCVINPEKICDCPLRSLNAEYVNYAGKKDRGIRSAIQRQGYDHVSPGLIKELLTHPQGGYYTEAFNMVFEFSPVMREIRENIIDAWVRTVTRAVGYDQSKIPCPNFSSDKKESE</sequence>
<comment type="caution">
    <text evidence="1">The sequence shown here is derived from an EMBL/GenBank/DDBJ whole genome shotgun (WGS) entry which is preliminary data.</text>
</comment>
<evidence type="ECO:0000313" key="2">
    <source>
        <dbReference type="Proteomes" id="UP000033969"/>
    </source>
</evidence>
<gene>
    <name evidence="1" type="ORF">UU74_C0048G0006</name>
</gene>